<dbReference type="OrthoDB" id="20018at2759"/>
<keyword evidence="2" id="KW-0963">Cytoplasm</keyword>
<dbReference type="GO" id="GO:0005737">
    <property type="term" value="C:cytoplasm"/>
    <property type="evidence" value="ECO:0007669"/>
    <property type="project" value="UniProtKB-SubCell"/>
</dbReference>
<dbReference type="GO" id="GO:0006281">
    <property type="term" value="P:DNA repair"/>
    <property type="evidence" value="ECO:0007669"/>
    <property type="project" value="InterPro"/>
</dbReference>
<proteinExistence type="inferred from homology"/>
<evidence type="ECO:0000313" key="6">
    <source>
        <dbReference type="EMBL" id="CAH1790133.1"/>
    </source>
</evidence>
<evidence type="ECO:0000256" key="5">
    <source>
        <dbReference type="ARBA" id="ARBA00022801"/>
    </source>
</evidence>
<dbReference type="AlphaFoldDB" id="A0A8J1XQ81"/>
<evidence type="ECO:0000256" key="3">
    <source>
        <dbReference type="ARBA" id="ARBA00022722"/>
    </source>
</evidence>
<evidence type="ECO:0000313" key="7">
    <source>
        <dbReference type="Proteomes" id="UP000749559"/>
    </source>
</evidence>
<reference evidence="6" key="1">
    <citation type="submission" date="2022-03" db="EMBL/GenBank/DDBJ databases">
        <authorList>
            <person name="Martin C."/>
        </authorList>
    </citation>
    <scope>NUCLEOTIDE SEQUENCE</scope>
</reference>
<keyword evidence="7" id="KW-1185">Reference proteome</keyword>
<gene>
    <name evidence="6" type="ORF">OFUS_LOCUS15383</name>
</gene>
<keyword evidence="5" id="KW-0378">Hydrolase</keyword>
<dbReference type="PANTHER" id="PTHR28511:SF1">
    <property type="entry name" value="ENDONUCLEASE V"/>
    <property type="match status" value="1"/>
</dbReference>
<dbReference type="GO" id="GO:0016891">
    <property type="term" value="F:RNA endonuclease activity producing 5'-phosphomonoesters, hydrolytic mechanism"/>
    <property type="evidence" value="ECO:0007669"/>
    <property type="project" value="TreeGrafter"/>
</dbReference>
<dbReference type="Gene3D" id="3.30.2170.10">
    <property type="entry name" value="archaeoglobus fulgidus dsm 4304 superfamily"/>
    <property type="match status" value="1"/>
</dbReference>
<comment type="caution">
    <text evidence="6">The sequence shown here is derived from an EMBL/GenBank/DDBJ whole genome shotgun (WGS) entry which is preliminary data.</text>
</comment>
<organism evidence="6 7">
    <name type="scientific">Owenia fusiformis</name>
    <name type="common">Polychaete worm</name>
    <dbReference type="NCBI Taxonomy" id="6347"/>
    <lineage>
        <taxon>Eukaryota</taxon>
        <taxon>Metazoa</taxon>
        <taxon>Spiralia</taxon>
        <taxon>Lophotrochozoa</taxon>
        <taxon>Annelida</taxon>
        <taxon>Polychaeta</taxon>
        <taxon>Sedentaria</taxon>
        <taxon>Canalipalpata</taxon>
        <taxon>Sabellida</taxon>
        <taxon>Oweniida</taxon>
        <taxon>Oweniidae</taxon>
        <taxon>Owenia</taxon>
    </lineage>
</organism>
<evidence type="ECO:0000256" key="4">
    <source>
        <dbReference type="ARBA" id="ARBA00022759"/>
    </source>
</evidence>
<evidence type="ECO:0000256" key="1">
    <source>
        <dbReference type="ARBA" id="ARBA00004496"/>
    </source>
</evidence>
<protein>
    <submittedName>
        <fullName evidence="6">Uncharacterized protein</fullName>
    </submittedName>
</protein>
<dbReference type="Proteomes" id="UP000749559">
    <property type="component" value="Unassembled WGS sequence"/>
</dbReference>
<dbReference type="Pfam" id="PF04493">
    <property type="entry name" value="Endonuclease_5"/>
    <property type="match status" value="1"/>
</dbReference>
<comment type="subcellular location">
    <subcellularLocation>
        <location evidence="1">Cytoplasm</location>
    </subcellularLocation>
</comment>
<dbReference type="HAMAP" id="MF_00801">
    <property type="entry name" value="Endonuclease_5"/>
    <property type="match status" value="1"/>
</dbReference>
<dbReference type="EMBL" id="CAIIXF020000007">
    <property type="protein sequence ID" value="CAH1790133.1"/>
    <property type="molecule type" value="Genomic_DNA"/>
</dbReference>
<keyword evidence="4" id="KW-0255">Endonuclease</keyword>
<evidence type="ECO:0000256" key="2">
    <source>
        <dbReference type="ARBA" id="ARBA00022490"/>
    </source>
</evidence>
<dbReference type="GO" id="GO:0003727">
    <property type="term" value="F:single-stranded RNA binding"/>
    <property type="evidence" value="ECO:0007669"/>
    <property type="project" value="TreeGrafter"/>
</dbReference>
<accession>A0A8J1XQ81</accession>
<dbReference type="InterPro" id="IPR007581">
    <property type="entry name" value="Endonuclease-V"/>
</dbReference>
<dbReference type="GO" id="GO:0005730">
    <property type="term" value="C:nucleolus"/>
    <property type="evidence" value="ECO:0007669"/>
    <property type="project" value="TreeGrafter"/>
</dbReference>
<dbReference type="PANTHER" id="PTHR28511">
    <property type="entry name" value="ENDONUCLEASE V"/>
    <property type="match status" value="1"/>
</dbReference>
<keyword evidence="3" id="KW-0540">Nuclease</keyword>
<sequence length="296" mass="33439">MALYRDNKTVQDEMLYKWKCEQDELKQNLSTKDTFAWQMTSNFCNEEKEREPPSTPNPCQTCDPSSHAQKTVLQYIGGVDISFVKGDDVNACSALVVIALPSLEVVYEDYEMIQLDTPYIPGYLAFREVPFLVEAFDRLKAKAPQFIPQVVLVDGNGILHPKGFGLASHLGVLIDIPTIGVAKNFYATDGLLKDEAYQEKVKQLETGQGFPLFSTENDVLGQAYLPKTDFSKPSKPIYISIGHNISLETAIWVVQLLCQYRVPEPTRQADIRSREVIRKWIKSHNPSQDISMITEN</sequence>
<name>A0A8J1XQ81_OWEFU</name>
<dbReference type="CDD" id="cd06559">
    <property type="entry name" value="Endonuclease_V"/>
    <property type="match status" value="1"/>
</dbReference>